<accession>A0A1H3SUH7</accession>
<feature type="transmembrane region" description="Helical" evidence="1">
    <location>
        <begin position="114"/>
        <end position="135"/>
    </location>
</feature>
<keyword evidence="1" id="KW-1133">Transmembrane helix</keyword>
<dbReference type="EMBL" id="FNPI01000012">
    <property type="protein sequence ID" value="SDZ41604.1"/>
    <property type="molecule type" value="Genomic_DNA"/>
</dbReference>
<gene>
    <name evidence="2" type="ORF">SAMN05421736_11247</name>
</gene>
<protein>
    <submittedName>
        <fullName evidence="2">Uncharacterized protein</fullName>
    </submittedName>
</protein>
<dbReference type="Pfam" id="PF22564">
    <property type="entry name" value="HAAS"/>
    <property type="match status" value="1"/>
</dbReference>
<dbReference type="OrthoDB" id="2705958at2"/>
<reference evidence="3" key="1">
    <citation type="submission" date="2016-10" db="EMBL/GenBank/DDBJ databases">
        <authorList>
            <person name="Varghese N."/>
            <person name="Submissions S."/>
        </authorList>
    </citation>
    <scope>NUCLEOTIDE SEQUENCE [LARGE SCALE GENOMIC DNA]</scope>
    <source>
        <strain evidence="3">SP</strain>
    </source>
</reference>
<keyword evidence="3" id="KW-1185">Reference proteome</keyword>
<evidence type="ECO:0000313" key="3">
    <source>
        <dbReference type="Proteomes" id="UP000198935"/>
    </source>
</evidence>
<dbReference type="AlphaFoldDB" id="A0A1H3SUH7"/>
<feature type="transmembrane region" description="Helical" evidence="1">
    <location>
        <begin position="155"/>
        <end position="174"/>
    </location>
</feature>
<organism evidence="2 3">
    <name type="scientific">Evansella caseinilytica</name>
    <dbReference type="NCBI Taxonomy" id="1503961"/>
    <lineage>
        <taxon>Bacteria</taxon>
        <taxon>Bacillati</taxon>
        <taxon>Bacillota</taxon>
        <taxon>Bacilli</taxon>
        <taxon>Bacillales</taxon>
        <taxon>Bacillaceae</taxon>
        <taxon>Evansella</taxon>
    </lineage>
</organism>
<keyword evidence="1" id="KW-0472">Membrane</keyword>
<feature type="transmembrane region" description="Helical" evidence="1">
    <location>
        <begin position="82"/>
        <end position="102"/>
    </location>
</feature>
<proteinExistence type="predicted"/>
<evidence type="ECO:0000256" key="1">
    <source>
        <dbReference type="SAM" id="Phobius"/>
    </source>
</evidence>
<evidence type="ECO:0000313" key="2">
    <source>
        <dbReference type="EMBL" id="SDZ41604.1"/>
    </source>
</evidence>
<keyword evidence="1" id="KW-0812">Transmembrane</keyword>
<sequence>MIQSKQDYLTILEQELHHTADKDELIREMDLHISELLHELALAKGLGEGAAMPEIVERLGAPEHVAAQYQTELEVTPKKVQWTFISVNIVFFIGGICLTLLYNLLPLPFVSHVWTTLTSITAVIIILYMLFWMLLGYEIGKEFGLGGRRLLIKTFYIALMPNILLMGLVVFRLMPMNWFDPLLTPPFIAVCILSTIVLYPVSYVGFRWGTIQSV</sequence>
<dbReference type="Proteomes" id="UP000198935">
    <property type="component" value="Unassembled WGS sequence"/>
</dbReference>
<name>A0A1H3SUH7_9BACI</name>
<feature type="transmembrane region" description="Helical" evidence="1">
    <location>
        <begin position="186"/>
        <end position="206"/>
    </location>
</feature>